<dbReference type="SUPFAM" id="SSF81665">
    <property type="entry name" value="Calcium ATPase, transmembrane domain M"/>
    <property type="match status" value="1"/>
</dbReference>
<evidence type="ECO:0000256" key="8">
    <source>
        <dbReference type="ARBA" id="ARBA00022989"/>
    </source>
</evidence>
<keyword evidence="9 12" id="KW-0472">Membrane</keyword>
<dbReference type="Gene3D" id="3.40.50.1000">
    <property type="entry name" value="HAD superfamily/HAD-like"/>
    <property type="match status" value="1"/>
</dbReference>
<evidence type="ECO:0000256" key="11">
    <source>
        <dbReference type="ARBA" id="ARBA00047308"/>
    </source>
</evidence>
<dbReference type="Gene3D" id="3.40.1110.10">
    <property type="entry name" value="Calcium-transporting ATPase, cytoplasmic domain N"/>
    <property type="match status" value="1"/>
</dbReference>
<evidence type="ECO:0000256" key="2">
    <source>
        <dbReference type="ARBA" id="ARBA00006024"/>
    </source>
</evidence>
<dbReference type="InterPro" id="IPR006121">
    <property type="entry name" value="HMA_dom"/>
</dbReference>
<dbReference type="GO" id="GO:0005886">
    <property type="term" value="C:plasma membrane"/>
    <property type="evidence" value="ECO:0007669"/>
    <property type="project" value="UniProtKB-SubCell"/>
</dbReference>
<feature type="transmembrane region" description="Helical" evidence="12">
    <location>
        <begin position="348"/>
        <end position="367"/>
    </location>
</feature>
<dbReference type="CDD" id="cd00371">
    <property type="entry name" value="HMA"/>
    <property type="match status" value="1"/>
</dbReference>
<dbReference type="NCBIfam" id="TIGR01525">
    <property type="entry name" value="ATPase-IB_hvy"/>
    <property type="match status" value="1"/>
</dbReference>
<dbReference type="InterPro" id="IPR051014">
    <property type="entry name" value="Cation_Transport_ATPase_IB"/>
</dbReference>
<comment type="subcellular location">
    <subcellularLocation>
        <location evidence="12">Cell membrane</location>
    </subcellularLocation>
    <subcellularLocation>
        <location evidence="1">Membrane</location>
        <topology evidence="1">Multi-pass membrane protein</topology>
    </subcellularLocation>
</comment>
<dbReference type="PANTHER" id="PTHR48085:SF5">
    <property type="entry name" value="CADMIUM_ZINC-TRANSPORTING ATPASE HMA4-RELATED"/>
    <property type="match status" value="1"/>
</dbReference>
<dbReference type="InterPro" id="IPR023214">
    <property type="entry name" value="HAD_sf"/>
</dbReference>
<keyword evidence="7" id="KW-1278">Translocase</keyword>
<feature type="transmembrane region" description="Helical" evidence="12">
    <location>
        <begin position="685"/>
        <end position="703"/>
    </location>
</feature>
<dbReference type="EC" id="7.2.2.12" evidence="10"/>
<feature type="transmembrane region" description="Helical" evidence="12">
    <location>
        <begin position="709"/>
        <end position="728"/>
    </location>
</feature>
<evidence type="ECO:0000256" key="1">
    <source>
        <dbReference type="ARBA" id="ARBA00004141"/>
    </source>
</evidence>
<dbReference type="Gene3D" id="2.70.150.10">
    <property type="entry name" value="Calcium-transporting ATPase, cytoplasmic transduction domain A"/>
    <property type="match status" value="1"/>
</dbReference>
<sequence>MTHQAQDDSSARFSSVILQVAELDCAEEVRILKDGLAEKPGIEKLDFDVMRGRMDVQYDAEHWNVKRLLEAVRSLGMTAQEVIETPQATAAEEPVRHNYKRERALVRSGAFLLVAVVIQAWESGGLAALFGHGDGVHSISVLSILLYLISISLGLRWIAPKALKSVLRFSADMNLLMTVAVIGAIVLGDFFEAAMVTFLFTLSEVLEQRSVAKARRSIQSLMSLAPDVARVKTEEGIEEVATDEIENGNICLVRPGERIPLDGTVVQGVSAIDQAPITGESVPVEKEPGDPVYAGTINGSGSIEFRVEGTSGSTLLNRIVRLIDQAYQRRAPSEQWVDQFARWYTPTMMLLAVAVMVIPPTIIGWSVESATTWFYNGLVLLVIACPCALVISTPVSIVSALTAAARNGVLVKGGLSLETIAKVKAVVLDKTGTLTTGMPSVISVQCLGDITEERALALAAGVQNHSTHPIAKAILNYVEQHQGIPAEFAQVEEIPGRGISGQTDGQTFWLGSTRLATEQGADVAGIEAAVANTGVNAVVLGQGNQILATLHLQDQLRETAAHAVASLHRLGVAQVELISGDRTNVVQQVAEEVGVDAWKAEQLPEDKIEAVTRLRHDHKLVAMVGDGINDGPALAAADVGIAMGAMGSDTAIETADVALMSDEIEKLPWLIAHGRKTLRLIRQNIFAALAIKVIFIVLTMVGFSNLWLAILADTGVSLAVIANSLRLLRTKTS</sequence>
<evidence type="ECO:0000256" key="12">
    <source>
        <dbReference type="RuleBase" id="RU362081"/>
    </source>
</evidence>
<comment type="similarity">
    <text evidence="2 12">Belongs to the cation transport ATPase (P-type) (TC 3.A.3) family. Type IB subfamily.</text>
</comment>
<dbReference type="InterPro" id="IPR059000">
    <property type="entry name" value="ATPase_P-type_domA"/>
</dbReference>
<keyword evidence="4 12" id="KW-0479">Metal-binding</keyword>
<evidence type="ECO:0000313" key="15">
    <source>
        <dbReference type="Proteomes" id="UP000240009"/>
    </source>
</evidence>
<dbReference type="InterPro" id="IPR023298">
    <property type="entry name" value="ATPase_P-typ_TM_dom_sf"/>
</dbReference>
<dbReference type="SFLD" id="SFLDF00027">
    <property type="entry name" value="p-type_atpase"/>
    <property type="match status" value="1"/>
</dbReference>
<dbReference type="SUPFAM" id="SSF81653">
    <property type="entry name" value="Calcium ATPase, transduction domain A"/>
    <property type="match status" value="1"/>
</dbReference>
<dbReference type="PRINTS" id="PR00941">
    <property type="entry name" value="CDATPASE"/>
</dbReference>
<dbReference type="NCBIfam" id="TIGR01494">
    <property type="entry name" value="ATPase_P-type"/>
    <property type="match status" value="1"/>
</dbReference>
<dbReference type="InterPro" id="IPR001757">
    <property type="entry name" value="P_typ_ATPase"/>
</dbReference>
<dbReference type="GO" id="GO:0016463">
    <property type="term" value="F:P-type zinc transporter activity"/>
    <property type="evidence" value="ECO:0007669"/>
    <property type="project" value="UniProtKB-EC"/>
</dbReference>
<dbReference type="NCBIfam" id="TIGR01512">
    <property type="entry name" value="ATPase-IB2_Cd"/>
    <property type="match status" value="1"/>
</dbReference>
<name>A0A2S8FEK5_9BACT</name>
<dbReference type="OrthoDB" id="211392at2"/>
<dbReference type="EMBL" id="PUIA01000038">
    <property type="protein sequence ID" value="PQO30595.1"/>
    <property type="molecule type" value="Genomic_DNA"/>
</dbReference>
<evidence type="ECO:0000313" key="14">
    <source>
        <dbReference type="EMBL" id="PQO30595.1"/>
    </source>
</evidence>
<proteinExistence type="inferred from homology"/>
<feature type="transmembrane region" description="Helical" evidence="12">
    <location>
        <begin position="104"/>
        <end position="121"/>
    </location>
</feature>
<dbReference type="Proteomes" id="UP000240009">
    <property type="component" value="Unassembled WGS sequence"/>
</dbReference>
<organism evidence="14 15">
    <name type="scientific">Blastopirellula marina</name>
    <dbReference type="NCBI Taxonomy" id="124"/>
    <lineage>
        <taxon>Bacteria</taxon>
        <taxon>Pseudomonadati</taxon>
        <taxon>Planctomycetota</taxon>
        <taxon>Planctomycetia</taxon>
        <taxon>Pirellulales</taxon>
        <taxon>Pirellulaceae</taxon>
        <taxon>Blastopirellula</taxon>
    </lineage>
</organism>
<dbReference type="InterPro" id="IPR036412">
    <property type="entry name" value="HAD-like_sf"/>
</dbReference>
<dbReference type="PANTHER" id="PTHR48085">
    <property type="entry name" value="CADMIUM/ZINC-TRANSPORTING ATPASE HMA2-RELATED"/>
    <property type="match status" value="1"/>
</dbReference>
<dbReference type="PRINTS" id="PR00119">
    <property type="entry name" value="CATATPASE"/>
</dbReference>
<keyword evidence="3 12" id="KW-0812">Transmembrane</keyword>
<dbReference type="InterPro" id="IPR027256">
    <property type="entry name" value="P-typ_ATPase_IB"/>
</dbReference>
<dbReference type="Gene3D" id="3.30.70.100">
    <property type="match status" value="1"/>
</dbReference>
<evidence type="ECO:0000256" key="10">
    <source>
        <dbReference type="ARBA" id="ARBA00039097"/>
    </source>
</evidence>
<evidence type="ECO:0000256" key="9">
    <source>
        <dbReference type="ARBA" id="ARBA00023136"/>
    </source>
</evidence>
<dbReference type="Pfam" id="PF00122">
    <property type="entry name" value="E1-E2_ATPase"/>
    <property type="match status" value="1"/>
</dbReference>
<dbReference type="PROSITE" id="PS50846">
    <property type="entry name" value="HMA_2"/>
    <property type="match status" value="1"/>
</dbReference>
<reference evidence="14 15" key="1">
    <citation type="submission" date="2018-02" db="EMBL/GenBank/DDBJ databases">
        <title>Comparative genomes isolates from brazilian mangrove.</title>
        <authorList>
            <person name="Araujo J.E."/>
            <person name="Taketani R.G."/>
            <person name="Silva M.C.P."/>
            <person name="Loureco M.V."/>
            <person name="Andreote F.D."/>
        </authorList>
    </citation>
    <scope>NUCLEOTIDE SEQUENCE [LARGE SCALE GENOMIC DNA]</scope>
    <source>
        <strain evidence="14 15">HEX-2 MGV</strain>
    </source>
</reference>
<dbReference type="GO" id="GO:0005524">
    <property type="term" value="F:ATP binding"/>
    <property type="evidence" value="ECO:0007669"/>
    <property type="project" value="UniProtKB-UniRule"/>
</dbReference>
<feature type="transmembrane region" description="Helical" evidence="12">
    <location>
        <begin position="141"/>
        <end position="159"/>
    </location>
</feature>
<comment type="caution">
    <text evidence="14">The sequence shown here is derived from an EMBL/GenBank/DDBJ whole genome shotgun (WGS) entry which is preliminary data.</text>
</comment>
<evidence type="ECO:0000259" key="13">
    <source>
        <dbReference type="PROSITE" id="PS50846"/>
    </source>
</evidence>
<dbReference type="InterPro" id="IPR018303">
    <property type="entry name" value="ATPase_P-typ_P_site"/>
</dbReference>
<dbReference type="SUPFAM" id="SSF56784">
    <property type="entry name" value="HAD-like"/>
    <property type="match status" value="1"/>
</dbReference>
<comment type="catalytic activity">
    <reaction evidence="11">
        <text>Zn(2+)(in) + ATP + H2O = Zn(2+)(out) + ADP + phosphate + H(+)</text>
        <dbReference type="Rhea" id="RHEA:20621"/>
        <dbReference type="ChEBI" id="CHEBI:15377"/>
        <dbReference type="ChEBI" id="CHEBI:15378"/>
        <dbReference type="ChEBI" id="CHEBI:29105"/>
        <dbReference type="ChEBI" id="CHEBI:30616"/>
        <dbReference type="ChEBI" id="CHEBI:43474"/>
        <dbReference type="ChEBI" id="CHEBI:456216"/>
        <dbReference type="EC" id="7.2.2.12"/>
    </reaction>
</comment>
<keyword evidence="8 12" id="KW-1133">Transmembrane helix</keyword>
<dbReference type="InterPro" id="IPR044492">
    <property type="entry name" value="P_typ_ATPase_HD_dom"/>
</dbReference>
<evidence type="ECO:0000256" key="7">
    <source>
        <dbReference type="ARBA" id="ARBA00022967"/>
    </source>
</evidence>
<gene>
    <name evidence="14" type="primary">cadA</name>
    <name evidence="14" type="ORF">C5Y96_14085</name>
</gene>
<dbReference type="SFLD" id="SFLDS00003">
    <property type="entry name" value="Haloacid_Dehalogenase"/>
    <property type="match status" value="1"/>
</dbReference>
<keyword evidence="5 12" id="KW-0547">Nucleotide-binding</keyword>
<dbReference type="GO" id="GO:0046872">
    <property type="term" value="F:metal ion binding"/>
    <property type="evidence" value="ECO:0007669"/>
    <property type="project" value="UniProtKB-KW"/>
</dbReference>
<dbReference type="SUPFAM" id="SSF55008">
    <property type="entry name" value="HMA, heavy metal-associated domain"/>
    <property type="match status" value="1"/>
</dbReference>
<dbReference type="SFLD" id="SFLDG00002">
    <property type="entry name" value="C1.7:_P-type_atpase_like"/>
    <property type="match status" value="1"/>
</dbReference>
<dbReference type="InterPro" id="IPR008250">
    <property type="entry name" value="ATPase_P-typ_transduc_dom_A_sf"/>
</dbReference>
<keyword evidence="6 12" id="KW-0067">ATP-binding</keyword>
<dbReference type="GO" id="GO:0016887">
    <property type="term" value="F:ATP hydrolysis activity"/>
    <property type="evidence" value="ECO:0007669"/>
    <property type="project" value="InterPro"/>
</dbReference>
<feature type="transmembrane region" description="Helical" evidence="12">
    <location>
        <begin position="373"/>
        <end position="391"/>
    </location>
</feature>
<dbReference type="AlphaFoldDB" id="A0A2S8FEK5"/>
<evidence type="ECO:0000256" key="3">
    <source>
        <dbReference type="ARBA" id="ARBA00022692"/>
    </source>
</evidence>
<keyword evidence="12" id="KW-1003">Cell membrane</keyword>
<protein>
    <recommendedName>
        <fullName evidence="10">P-type Zn(2+) transporter</fullName>
        <ecNumber evidence="10">7.2.2.12</ecNumber>
    </recommendedName>
</protein>
<evidence type="ECO:0000256" key="5">
    <source>
        <dbReference type="ARBA" id="ARBA00022741"/>
    </source>
</evidence>
<feature type="domain" description="HMA" evidence="13">
    <location>
        <begin position="14"/>
        <end position="80"/>
    </location>
</feature>
<dbReference type="InterPro" id="IPR023299">
    <property type="entry name" value="ATPase_P-typ_cyto_dom_N"/>
</dbReference>
<evidence type="ECO:0000256" key="4">
    <source>
        <dbReference type="ARBA" id="ARBA00022723"/>
    </source>
</evidence>
<dbReference type="FunFam" id="2.70.150.10:FF:000002">
    <property type="entry name" value="Copper-transporting ATPase 1, putative"/>
    <property type="match status" value="1"/>
</dbReference>
<accession>A0A2S8FEK5</accession>
<dbReference type="InterPro" id="IPR036163">
    <property type="entry name" value="HMA_dom_sf"/>
</dbReference>
<dbReference type="RefSeq" id="WP_105354441.1">
    <property type="nucleotide sequence ID" value="NZ_PUIA01000038.1"/>
</dbReference>
<dbReference type="Pfam" id="PF00403">
    <property type="entry name" value="HMA"/>
    <property type="match status" value="1"/>
</dbReference>
<evidence type="ECO:0000256" key="6">
    <source>
        <dbReference type="ARBA" id="ARBA00022840"/>
    </source>
</evidence>
<dbReference type="PROSITE" id="PS00154">
    <property type="entry name" value="ATPASE_E1_E2"/>
    <property type="match status" value="1"/>
</dbReference>
<dbReference type="Pfam" id="PF00702">
    <property type="entry name" value="Hydrolase"/>
    <property type="match status" value="1"/>
</dbReference>